<dbReference type="EMBL" id="JRES01000628">
    <property type="protein sequence ID" value="KNC29795.1"/>
    <property type="molecule type" value="Genomic_DNA"/>
</dbReference>
<dbReference type="OMA" id="HDFALNK"/>
<evidence type="ECO:0000259" key="8">
    <source>
        <dbReference type="PROSITE" id="PS50960"/>
    </source>
</evidence>
<dbReference type="AlphaFoldDB" id="A0A0L0CC17"/>
<feature type="compositionally biased region" description="Low complexity" evidence="6">
    <location>
        <begin position="447"/>
        <end position="457"/>
    </location>
</feature>
<dbReference type="InterPro" id="IPR007889">
    <property type="entry name" value="HTH_Psq"/>
</dbReference>
<feature type="compositionally biased region" description="Basic and acidic residues" evidence="6">
    <location>
        <begin position="1030"/>
        <end position="1040"/>
    </location>
</feature>
<protein>
    <submittedName>
        <fullName evidence="9">Protein TKR</fullName>
    </submittedName>
</protein>
<feature type="compositionally biased region" description="Acidic residues" evidence="6">
    <location>
        <begin position="466"/>
        <end position="493"/>
    </location>
</feature>
<dbReference type="SUPFAM" id="SSF46689">
    <property type="entry name" value="Homeodomain-like"/>
    <property type="match status" value="1"/>
</dbReference>
<feature type="compositionally biased region" description="Basic residues" evidence="6">
    <location>
        <begin position="339"/>
        <end position="348"/>
    </location>
</feature>
<feature type="compositionally biased region" description="Basic and acidic residues" evidence="6">
    <location>
        <begin position="494"/>
        <end position="503"/>
    </location>
</feature>
<keyword evidence="5" id="KW-0175">Coiled coil</keyword>
<reference evidence="9 10" key="1">
    <citation type="journal article" date="2015" name="Nat. Commun.">
        <title>Lucilia cuprina genome unlocks parasitic fly biology to underpin future interventions.</title>
        <authorList>
            <person name="Anstead C.A."/>
            <person name="Korhonen P.K."/>
            <person name="Young N.D."/>
            <person name="Hall R.S."/>
            <person name="Jex A.R."/>
            <person name="Murali S.C."/>
            <person name="Hughes D.S."/>
            <person name="Lee S.F."/>
            <person name="Perry T."/>
            <person name="Stroehlein A.J."/>
            <person name="Ansell B.R."/>
            <person name="Breugelmans B."/>
            <person name="Hofmann A."/>
            <person name="Qu J."/>
            <person name="Dugan S."/>
            <person name="Lee S.L."/>
            <person name="Chao H."/>
            <person name="Dinh H."/>
            <person name="Han Y."/>
            <person name="Doddapaneni H.V."/>
            <person name="Worley K.C."/>
            <person name="Muzny D.M."/>
            <person name="Ioannidis P."/>
            <person name="Waterhouse R.M."/>
            <person name="Zdobnov E.M."/>
            <person name="James P.J."/>
            <person name="Bagnall N.H."/>
            <person name="Kotze A.C."/>
            <person name="Gibbs R.A."/>
            <person name="Richards S."/>
            <person name="Batterham P."/>
            <person name="Gasser R.B."/>
        </authorList>
    </citation>
    <scope>NUCLEOTIDE SEQUENCE [LARGE SCALE GENOMIC DNA]</scope>
    <source>
        <strain evidence="9 10">LS</strain>
        <tissue evidence="9">Full body</tissue>
    </source>
</reference>
<feature type="compositionally biased region" description="Polar residues" evidence="6">
    <location>
        <begin position="324"/>
        <end position="334"/>
    </location>
</feature>
<dbReference type="InterPro" id="IPR000210">
    <property type="entry name" value="BTB/POZ_dom"/>
</dbReference>
<dbReference type="GO" id="GO:0005634">
    <property type="term" value="C:nucleus"/>
    <property type="evidence" value="ECO:0007669"/>
    <property type="project" value="UniProtKB-SubCell"/>
</dbReference>
<evidence type="ECO:0000256" key="2">
    <source>
        <dbReference type="ARBA" id="ARBA00023125"/>
    </source>
</evidence>
<feature type="compositionally biased region" description="Pro residues" evidence="6">
    <location>
        <begin position="732"/>
        <end position="750"/>
    </location>
</feature>
<dbReference type="PROSITE" id="PS50097">
    <property type="entry name" value="BTB"/>
    <property type="match status" value="1"/>
</dbReference>
<keyword evidence="2 4" id="KW-0238">DNA-binding</keyword>
<comment type="subcellular location">
    <subcellularLocation>
        <location evidence="1 4">Nucleus</location>
    </subcellularLocation>
</comment>
<feature type="compositionally biased region" description="Low complexity" evidence="6">
    <location>
        <begin position="544"/>
        <end position="555"/>
    </location>
</feature>
<feature type="domain" description="BTB" evidence="7">
    <location>
        <begin position="153"/>
        <end position="218"/>
    </location>
</feature>
<dbReference type="Proteomes" id="UP000037069">
    <property type="component" value="Unassembled WGS sequence"/>
</dbReference>
<dbReference type="OrthoDB" id="10261408at2759"/>
<dbReference type="Gene3D" id="1.10.10.60">
    <property type="entry name" value="Homeodomain-like"/>
    <property type="match status" value="1"/>
</dbReference>
<feature type="compositionally biased region" description="Polar residues" evidence="6">
    <location>
        <begin position="365"/>
        <end position="391"/>
    </location>
</feature>
<dbReference type="GO" id="GO:0006357">
    <property type="term" value="P:regulation of transcription by RNA polymerase II"/>
    <property type="evidence" value="ECO:0007669"/>
    <property type="project" value="TreeGrafter"/>
</dbReference>
<dbReference type="Pfam" id="PF00651">
    <property type="entry name" value="BTB"/>
    <property type="match status" value="1"/>
</dbReference>
<name>A0A0L0CC17_LUCCU</name>
<dbReference type="PROSITE" id="PS50960">
    <property type="entry name" value="HTH_PSQ"/>
    <property type="match status" value="1"/>
</dbReference>
<evidence type="ECO:0000256" key="6">
    <source>
        <dbReference type="SAM" id="MobiDB-lite"/>
    </source>
</evidence>
<feature type="compositionally biased region" description="Basic residues" evidence="6">
    <location>
        <begin position="809"/>
        <end position="821"/>
    </location>
</feature>
<evidence type="ECO:0000313" key="10">
    <source>
        <dbReference type="Proteomes" id="UP000037069"/>
    </source>
</evidence>
<dbReference type="SMART" id="SM00225">
    <property type="entry name" value="BTB"/>
    <property type="match status" value="1"/>
</dbReference>
<feature type="compositionally biased region" description="Low complexity" evidence="6">
    <location>
        <begin position="571"/>
        <end position="586"/>
    </location>
</feature>
<sequence length="1177" mass="129636">MLKESEEIIKRRKLSLTTDTAAAYLEINHNSNTINNTTIIPPGTPPTPLANSIMALETESAEALALTTTTSATAPISLSTPNMINNSNSMTTTTAFNSLTAAAANSMVNTLLANNVTTRPAASIPDHYSLRWNNHQNHLMRAFDALLQSKTLVDVTLVCAETSIRAHKMVLSACSPFFQRVFADTPCKHPVIVLKDFRGWVVQAIIDFMYRGEISVPQEKLHTLIDAGESLQVRGLVESSIPEHTPTPAASPDDFGMLETSLLSSELERCSSFDEESPSMVTSGSKIILPSRLFGSSYRREKEQRKRERERDLDYELESDQEMLNDSLSHNDLCTSPMPRRKQARPRRRSGELTHDMISKPATPTPQDHSNEQPQDLCNKDSSISENKSLTPQPPTEALSEDPLKTVIKSELAEPLEDDEDQVGGRDSGNDSHEQPEDLIVNDKSLDNNSNFDNNNSLPEVLNSTEEMEEEDRVNEVEPEVEEDEEEEEEDIEQLIHHTNELNRRRKSALSMNSDGPEDLCTTKKDNDTSGHHSASDNEADCSNNNNSTKLNNNNNRIVLSLKDIRQLNKPSSSSTPNSSQNSMNPFSSASLRDLRLDRERAMETQCKMEVLEAQMQAAAEAAAAAAARGENPFQHMEHQMDLSLAAAAAAAAVSQQHSRERDQALQREHREMQQHNAYANSILGQMGMPGMPPFGPNPGAPSGPGGPSAHERLEESMNRLSKEFTPTSPMSLPPHYNPQDGPPHPPSPLPFPGMSSLALTPPHSEYLMFGLDSPLGLFPPGIDPGKLYNPLMEMSDPRGMPGDAPPFLKKKSKYLPRPKGQHSAPRGGPPRSWTNAELTEALQHVWNKKMTTSQASRIFGIPYNSLLMYVRGKYGKSLKLEQLRKDCISGPPLEMLQMGISSGSGKNSGETKEQREARKEAQRNAAQHPPGDMEMGGPLTGPGPRPSSSEPDLLGGPNALFNPFNPQGFYPDFPGGFPGLPLSMLNLLPPSERQHAAAAAAAMHHSMGLDEDCKSDRSKQSSNMDDEYSLSREERRHSDLMNNSSSTPSSASQQNGSSHDNNGYKDLPLPPSTAAVLHSHHHNHLSSADTDDSQNREDKEHFRSSHSFKEFNQNLYMTRKKLRRYRKKHLKVQDLQGTAAGGSSSASSFGKNSMNMENFMALQPPLNVTPGAVIRT</sequence>
<dbReference type="PANTHER" id="PTHR23110">
    <property type="entry name" value="BTB DOMAIN TRANSCRIPTION FACTOR"/>
    <property type="match status" value="1"/>
</dbReference>
<dbReference type="Gene3D" id="3.30.710.10">
    <property type="entry name" value="Potassium Channel Kv1.1, Chain A"/>
    <property type="match status" value="1"/>
</dbReference>
<feature type="compositionally biased region" description="Basic and acidic residues" evidence="6">
    <location>
        <begin position="910"/>
        <end position="923"/>
    </location>
</feature>
<evidence type="ECO:0000256" key="1">
    <source>
        <dbReference type="ARBA" id="ARBA00004123"/>
    </source>
</evidence>
<feature type="domain" description="HTH psq-type" evidence="8">
    <location>
        <begin position="825"/>
        <end position="877"/>
    </location>
</feature>
<keyword evidence="10" id="KW-1185">Reference proteome</keyword>
<organism evidence="9 10">
    <name type="scientific">Lucilia cuprina</name>
    <name type="common">Green bottle fly</name>
    <name type="synonym">Australian sheep blowfly</name>
    <dbReference type="NCBI Taxonomy" id="7375"/>
    <lineage>
        <taxon>Eukaryota</taxon>
        <taxon>Metazoa</taxon>
        <taxon>Ecdysozoa</taxon>
        <taxon>Arthropoda</taxon>
        <taxon>Hexapoda</taxon>
        <taxon>Insecta</taxon>
        <taxon>Pterygota</taxon>
        <taxon>Neoptera</taxon>
        <taxon>Endopterygota</taxon>
        <taxon>Diptera</taxon>
        <taxon>Brachycera</taxon>
        <taxon>Muscomorpha</taxon>
        <taxon>Oestroidea</taxon>
        <taxon>Calliphoridae</taxon>
        <taxon>Luciliinae</taxon>
        <taxon>Lucilia</taxon>
    </lineage>
</organism>
<feature type="region of interest" description="Disordered" evidence="6">
    <location>
        <begin position="723"/>
        <end position="750"/>
    </location>
</feature>
<evidence type="ECO:0000256" key="3">
    <source>
        <dbReference type="ARBA" id="ARBA00023242"/>
    </source>
</evidence>
<feature type="compositionally biased region" description="Basic and acidic residues" evidence="6">
    <location>
        <begin position="521"/>
        <end position="536"/>
    </location>
</feature>
<feature type="region of interest" description="Disordered" evidence="6">
    <location>
        <begin position="568"/>
        <end position="591"/>
    </location>
</feature>
<dbReference type="InterPro" id="IPR011333">
    <property type="entry name" value="SKP1/BTB/POZ_sf"/>
</dbReference>
<evidence type="ECO:0000256" key="5">
    <source>
        <dbReference type="SAM" id="Coils"/>
    </source>
</evidence>
<feature type="coiled-coil region" evidence="5">
    <location>
        <begin position="602"/>
        <end position="629"/>
    </location>
</feature>
<dbReference type="InterPro" id="IPR051095">
    <property type="entry name" value="Dros_DevTransReg"/>
</dbReference>
<dbReference type="STRING" id="7375.A0A0L0CC17"/>
<dbReference type="FunFam" id="1.10.10.60:FF:000019">
    <property type="entry name" value="Ligand-dependent corepressor isoform 1"/>
    <property type="match status" value="1"/>
</dbReference>
<keyword evidence="3 4" id="KW-0539">Nucleus</keyword>
<feature type="region of interest" description="Disordered" evidence="6">
    <location>
        <begin position="895"/>
        <end position="961"/>
    </location>
</feature>
<evidence type="ECO:0000313" key="9">
    <source>
        <dbReference type="EMBL" id="KNC29795.1"/>
    </source>
</evidence>
<feature type="compositionally biased region" description="Polar residues" evidence="6">
    <location>
        <begin position="900"/>
        <end position="909"/>
    </location>
</feature>
<feature type="compositionally biased region" description="Basic and acidic residues" evidence="6">
    <location>
        <begin position="1010"/>
        <end position="1020"/>
    </location>
</feature>
<dbReference type="PANTHER" id="PTHR23110:SF101">
    <property type="entry name" value="PROTEIN JIM LOVELL"/>
    <property type="match status" value="1"/>
</dbReference>
<feature type="region of interest" description="Disordered" evidence="6">
    <location>
        <begin position="802"/>
        <end position="835"/>
    </location>
</feature>
<dbReference type="InterPro" id="IPR009057">
    <property type="entry name" value="Homeodomain-like_sf"/>
</dbReference>
<evidence type="ECO:0000259" key="7">
    <source>
        <dbReference type="PROSITE" id="PS50097"/>
    </source>
</evidence>
<feature type="region of interest" description="Disordered" evidence="6">
    <location>
        <begin position="298"/>
        <end position="555"/>
    </location>
</feature>
<dbReference type="SUPFAM" id="SSF54695">
    <property type="entry name" value="POZ domain"/>
    <property type="match status" value="1"/>
</dbReference>
<evidence type="ECO:0000256" key="4">
    <source>
        <dbReference type="PROSITE-ProRule" id="PRU00320"/>
    </source>
</evidence>
<feature type="compositionally biased region" description="Basic and acidic residues" evidence="6">
    <location>
        <begin position="1094"/>
        <end position="1107"/>
    </location>
</feature>
<feature type="DNA-binding region" description="H-T-H motif" evidence="4">
    <location>
        <begin position="853"/>
        <end position="873"/>
    </location>
</feature>
<gene>
    <name evidence="9" type="ORF">FF38_02909</name>
</gene>
<proteinExistence type="predicted"/>
<feature type="compositionally biased region" description="Basic and acidic residues" evidence="6">
    <location>
        <begin position="298"/>
        <end position="314"/>
    </location>
</feature>
<accession>A0A0L0CC17</accession>
<comment type="caution">
    <text evidence="9">The sequence shown here is derived from an EMBL/GenBank/DDBJ whole genome shotgun (WGS) entry which is preliminary data.</text>
</comment>
<dbReference type="Pfam" id="PF05225">
    <property type="entry name" value="HTH_psq"/>
    <property type="match status" value="1"/>
</dbReference>
<feature type="compositionally biased region" description="Low complexity" evidence="6">
    <location>
        <begin position="1041"/>
        <end position="1059"/>
    </location>
</feature>
<dbReference type="CDD" id="cd18315">
    <property type="entry name" value="BTB_POZ_BAB-like"/>
    <property type="match status" value="1"/>
</dbReference>
<feature type="region of interest" description="Disordered" evidence="6">
    <location>
        <begin position="1010"/>
        <end position="1107"/>
    </location>
</feature>
<feature type="compositionally biased region" description="Basic and acidic residues" evidence="6">
    <location>
        <begin position="349"/>
        <end position="358"/>
    </location>
</feature>
<dbReference type="GO" id="GO:0003677">
    <property type="term" value="F:DNA binding"/>
    <property type="evidence" value="ECO:0007669"/>
    <property type="project" value="UniProtKB-UniRule"/>
</dbReference>